<dbReference type="Proteomes" id="UP001163835">
    <property type="component" value="Unassembled WGS sequence"/>
</dbReference>
<comment type="caution">
    <text evidence="1">The sequence shown here is derived from an EMBL/GenBank/DDBJ whole genome shotgun (WGS) entry which is preliminary data.</text>
</comment>
<accession>A0ACC1UFK5</accession>
<proteinExistence type="predicted"/>
<keyword evidence="2" id="KW-1185">Reference proteome</keyword>
<evidence type="ECO:0000313" key="1">
    <source>
        <dbReference type="EMBL" id="KAJ3815815.1"/>
    </source>
</evidence>
<evidence type="ECO:0000313" key="2">
    <source>
        <dbReference type="Proteomes" id="UP001163835"/>
    </source>
</evidence>
<name>A0ACC1UFK5_9AGAR</name>
<protein>
    <submittedName>
        <fullName evidence="1">Uncharacterized protein</fullName>
    </submittedName>
</protein>
<dbReference type="EMBL" id="MU794945">
    <property type="protein sequence ID" value="KAJ3815815.1"/>
    <property type="molecule type" value="Genomic_DNA"/>
</dbReference>
<organism evidence="1 2">
    <name type="scientific">Lentinula aff. lateritia</name>
    <dbReference type="NCBI Taxonomy" id="2804960"/>
    <lineage>
        <taxon>Eukaryota</taxon>
        <taxon>Fungi</taxon>
        <taxon>Dikarya</taxon>
        <taxon>Basidiomycota</taxon>
        <taxon>Agaricomycotina</taxon>
        <taxon>Agaricomycetes</taxon>
        <taxon>Agaricomycetidae</taxon>
        <taxon>Agaricales</taxon>
        <taxon>Marasmiineae</taxon>
        <taxon>Omphalotaceae</taxon>
        <taxon>Lentinula</taxon>
    </lineage>
</organism>
<gene>
    <name evidence="1" type="ORF">F5876DRAFT_61185</name>
</gene>
<sequence>MNNKDPHCPTRTTNFLVCSHVHIPSSCIGVLLIQNDGLDDNLKAQDSSGLDNAECKFQEQDNLTSLDLSRTKGTVFQENGPPLFSEFYRLYQPPPSGNMKKFAHDFSLAELDREGSLTSLLRISRLDDSESLTSSLEPGGMMDALPQLLETLHRLQVIPSPNIPNPYDSNSPKCPSNKRKRPSVSQSATEKVQQWQACQDQVVPEEREDTVAEVEIQNKRSRSMAPPPPSTNMIEYHQLGPDVPPDQDPVRPSQKHVRVVLRKLKDFPNSRIRVKNQLEETKEMLNIVESVHQQTEGKLTEMRWTRYILEEDVLRHQKQDRTLVDGTTKLGSKSLQAREWKNWIQENTITQKLHQSSVGLSENLADASSLAREPIPINAIAYRSEGKGWGYWKNMYGSRADDEEGVEEEHEGKQGENEEEEYSDSEVEE</sequence>
<reference evidence="1" key="1">
    <citation type="submission" date="2022-09" db="EMBL/GenBank/DDBJ databases">
        <title>A Global Phylogenomic Analysis of the Shiitake Genus Lentinula.</title>
        <authorList>
            <consortium name="DOE Joint Genome Institute"/>
            <person name="Sierra-Patev S."/>
            <person name="Min B."/>
            <person name="Naranjo-Ortiz M."/>
            <person name="Looney B."/>
            <person name="Konkel Z."/>
            <person name="Slot J.C."/>
            <person name="Sakamoto Y."/>
            <person name="Steenwyk J.L."/>
            <person name="Rokas A."/>
            <person name="Carro J."/>
            <person name="Camarero S."/>
            <person name="Ferreira P."/>
            <person name="Molpeceres G."/>
            <person name="Ruiz-Duenas F.J."/>
            <person name="Serrano A."/>
            <person name="Henrissat B."/>
            <person name="Drula E."/>
            <person name="Hughes K.W."/>
            <person name="Mata J.L."/>
            <person name="Ishikawa N.K."/>
            <person name="Vargas-Isla R."/>
            <person name="Ushijima S."/>
            <person name="Smith C.A."/>
            <person name="Ahrendt S."/>
            <person name="Andreopoulos W."/>
            <person name="He G."/>
            <person name="Labutti K."/>
            <person name="Lipzen A."/>
            <person name="Ng V."/>
            <person name="Riley R."/>
            <person name="Sandor L."/>
            <person name="Barry K."/>
            <person name="Martinez A.T."/>
            <person name="Xiao Y."/>
            <person name="Gibbons J.G."/>
            <person name="Terashima K."/>
            <person name="Grigoriev I.V."/>
            <person name="Hibbett D.S."/>
        </authorList>
    </citation>
    <scope>NUCLEOTIDE SEQUENCE</scope>
    <source>
        <strain evidence="1">TMI1499</strain>
    </source>
</reference>